<feature type="compositionally biased region" description="Basic and acidic residues" evidence="2">
    <location>
        <begin position="11"/>
        <end position="21"/>
    </location>
</feature>
<feature type="compositionally biased region" description="Basic and acidic residues" evidence="2">
    <location>
        <begin position="284"/>
        <end position="305"/>
    </location>
</feature>
<sequence length="656" mass="75554">MAGPPKSIFARPEEGFDPNDRSVIDRYNAQMASLEHPLHRHGQRADPIEERVKNALEQYERVVGRPATDKERQRIEETHFKLSGWLEGLKIDMAGKTEVPVAAFNRLVAEHEDTIQWVARDRVNHDAQMTEKLLRRDDRITELEKQLATAQSTPVELQDLQSQLQESQKKLDEITKERQDLETKVKEEEMKLGAGHGSDDQLQSRREELKATIKKLTEYDIEVKAKSDELQEARTKLDGDSSGKSDETEHWKEMLTDANKELATLRAAESQRKEDISSLQNELEAQRTELLDATNKHTELEKSDSDTITESEISSLKTLLKDKDDQLAAAETQIDELKRGPPGQDTVDLQESLQETQEELVAGEALVKELEDQLREVMSENEALEERVKKIEETKTSTQATKDTEINKLKKQIQELESQKKELEKGSEEQMRSNARLAAEHQSKCHELEMVQSEKDEDGQMANETLIRYKEEQITQRQKISDLEDKLRACKENQRDAGGKAGRKPGLEQTAKLLFETYDEMLTSGAIDPEAYQTLAQRDMGKEYRDDDGGPLFTRDDLFFIQRQLEKKWARLRAEMNKRAESKPKIEVLEDSLRDARQELYRVMGELDDRRRHEPQEPEDVERHRQRVVEMANRGIASAELINERLARALIMQVEG</sequence>
<feature type="region of interest" description="Disordered" evidence="2">
    <location>
        <begin position="266"/>
        <end position="310"/>
    </location>
</feature>
<feature type="region of interest" description="Disordered" evidence="2">
    <location>
        <begin position="417"/>
        <end position="441"/>
    </location>
</feature>
<protein>
    <submittedName>
        <fullName evidence="3">Uncharacterized protein</fullName>
    </submittedName>
</protein>
<dbReference type="AlphaFoldDB" id="A0A9Q0AUG7"/>
<comment type="caution">
    <text evidence="3">The sequence shown here is derived from an EMBL/GenBank/DDBJ whole genome shotgun (WGS) entry which is preliminary data.</text>
</comment>
<dbReference type="EMBL" id="JAFIMR010000004">
    <property type="protein sequence ID" value="KAI1879161.1"/>
    <property type="molecule type" value="Genomic_DNA"/>
</dbReference>
<dbReference type="Proteomes" id="UP000829685">
    <property type="component" value="Unassembled WGS sequence"/>
</dbReference>
<feature type="coiled-coil region" evidence="1">
    <location>
        <begin position="157"/>
        <end position="236"/>
    </location>
</feature>
<feature type="region of interest" description="Disordered" evidence="2">
    <location>
        <begin position="331"/>
        <end position="352"/>
    </location>
</feature>
<evidence type="ECO:0000313" key="3">
    <source>
        <dbReference type="EMBL" id="KAI1879161.1"/>
    </source>
</evidence>
<proteinExistence type="predicted"/>
<evidence type="ECO:0000313" key="4">
    <source>
        <dbReference type="Proteomes" id="UP000829685"/>
    </source>
</evidence>
<keyword evidence="1" id="KW-0175">Coiled coil</keyword>
<feature type="compositionally biased region" description="Basic and acidic residues" evidence="2">
    <location>
        <begin position="417"/>
        <end position="431"/>
    </location>
</feature>
<feature type="region of interest" description="Disordered" evidence="2">
    <location>
        <begin position="388"/>
        <end position="407"/>
    </location>
</feature>
<gene>
    <name evidence="3" type="ORF">JX265_002115</name>
</gene>
<keyword evidence="4" id="KW-1185">Reference proteome</keyword>
<evidence type="ECO:0000256" key="1">
    <source>
        <dbReference type="SAM" id="Coils"/>
    </source>
</evidence>
<organism evidence="3 4">
    <name type="scientific">Neoarthrinium moseri</name>
    <dbReference type="NCBI Taxonomy" id="1658444"/>
    <lineage>
        <taxon>Eukaryota</taxon>
        <taxon>Fungi</taxon>
        <taxon>Dikarya</taxon>
        <taxon>Ascomycota</taxon>
        <taxon>Pezizomycotina</taxon>
        <taxon>Sordariomycetes</taxon>
        <taxon>Xylariomycetidae</taxon>
        <taxon>Amphisphaeriales</taxon>
        <taxon>Apiosporaceae</taxon>
        <taxon>Neoarthrinium</taxon>
    </lineage>
</organism>
<reference evidence="3" key="1">
    <citation type="submission" date="2021-03" db="EMBL/GenBank/DDBJ databases">
        <title>Revisited historic fungal species revealed as producer of novel bioactive compounds through whole genome sequencing and comparative genomics.</title>
        <authorList>
            <person name="Vignolle G.A."/>
            <person name="Hochenegger N."/>
            <person name="Mach R.L."/>
            <person name="Mach-Aigner A.R."/>
            <person name="Javad Rahimi M."/>
            <person name="Salim K.A."/>
            <person name="Chan C.M."/>
            <person name="Lim L.B.L."/>
            <person name="Cai F."/>
            <person name="Druzhinina I.S."/>
            <person name="U'Ren J.M."/>
            <person name="Derntl C."/>
        </authorList>
    </citation>
    <scope>NUCLEOTIDE SEQUENCE</scope>
    <source>
        <strain evidence="3">TUCIM 5799</strain>
    </source>
</reference>
<dbReference type="PANTHER" id="PTHR43941">
    <property type="entry name" value="STRUCTURAL MAINTENANCE OF CHROMOSOMES PROTEIN 2"/>
    <property type="match status" value="1"/>
</dbReference>
<evidence type="ECO:0000256" key="2">
    <source>
        <dbReference type="SAM" id="MobiDB-lite"/>
    </source>
</evidence>
<name>A0A9Q0AUG7_9PEZI</name>
<accession>A0A9Q0AUG7</accession>
<feature type="region of interest" description="Disordered" evidence="2">
    <location>
        <begin position="1"/>
        <end position="21"/>
    </location>
</feature>